<reference evidence="2" key="1">
    <citation type="submission" date="2021-01" db="EMBL/GenBank/DDBJ databases">
        <authorList>
            <person name="Corre E."/>
            <person name="Pelletier E."/>
            <person name="Niang G."/>
            <person name="Scheremetjew M."/>
            <person name="Finn R."/>
            <person name="Kale V."/>
            <person name="Holt S."/>
            <person name="Cochrane G."/>
            <person name="Meng A."/>
            <person name="Brown T."/>
            <person name="Cohen L."/>
        </authorList>
    </citation>
    <scope>NUCLEOTIDE SEQUENCE</scope>
    <source>
        <strain evidence="2">NIES-381</strain>
    </source>
</reference>
<protein>
    <submittedName>
        <fullName evidence="2">Uncharacterized protein</fullName>
    </submittedName>
</protein>
<feature type="region of interest" description="Disordered" evidence="1">
    <location>
        <begin position="1"/>
        <end position="49"/>
    </location>
</feature>
<sequence length="134" mass="15261">MGRERQRQGPLRSQGAHRHPLPPVRSGQSFNPLCPGMPAPMHSQSPITDQQVRKRLQAKYYKAVLFGSYGRSIPFWKEVVRSLPRNRIWAVNGNDRGPFDPKGPTGIRFHLSGQVNRSTRFVRECQRQCTASPL</sequence>
<organism evidence="2">
    <name type="scientific">Eutreptiella gymnastica</name>
    <dbReference type="NCBI Taxonomy" id="73025"/>
    <lineage>
        <taxon>Eukaryota</taxon>
        <taxon>Discoba</taxon>
        <taxon>Euglenozoa</taxon>
        <taxon>Euglenida</taxon>
        <taxon>Spirocuta</taxon>
        <taxon>Euglenophyceae</taxon>
        <taxon>Eutreptiales</taxon>
        <taxon>Eutreptiaceae</taxon>
        <taxon>Eutreptiella</taxon>
    </lineage>
</organism>
<accession>A0A7S1I889</accession>
<dbReference type="EMBL" id="HBGA01042041">
    <property type="protein sequence ID" value="CAD9004247.1"/>
    <property type="molecule type" value="Transcribed_RNA"/>
</dbReference>
<name>A0A7S1I889_9EUGL</name>
<dbReference type="AlphaFoldDB" id="A0A7S1I889"/>
<evidence type="ECO:0000256" key="1">
    <source>
        <dbReference type="SAM" id="MobiDB-lite"/>
    </source>
</evidence>
<proteinExistence type="predicted"/>
<evidence type="ECO:0000313" key="2">
    <source>
        <dbReference type="EMBL" id="CAD9004247.1"/>
    </source>
</evidence>
<gene>
    <name evidence="2" type="ORF">EGYM00392_LOCUS15332</name>
</gene>